<evidence type="ECO:0000313" key="1">
    <source>
        <dbReference type="EMBL" id="MPD02609.1"/>
    </source>
</evidence>
<gene>
    <name evidence="1" type="ORF">E2C01_098203</name>
</gene>
<sequence length="63" mass="6685">MLQRSQEPMECARSGNCVATKPACCLGRWTVSEAVRLVQRSSPAFALLVSYPVTTAGLAGTNV</sequence>
<accession>A0A5B7KCB1</accession>
<dbReference type="Proteomes" id="UP000324222">
    <property type="component" value="Unassembled WGS sequence"/>
</dbReference>
<evidence type="ECO:0000313" key="2">
    <source>
        <dbReference type="Proteomes" id="UP000324222"/>
    </source>
</evidence>
<name>A0A5B7KCB1_PORTR</name>
<dbReference type="EMBL" id="VSRR010132254">
    <property type="protein sequence ID" value="MPD02609.1"/>
    <property type="molecule type" value="Genomic_DNA"/>
</dbReference>
<organism evidence="1 2">
    <name type="scientific">Portunus trituberculatus</name>
    <name type="common">Swimming crab</name>
    <name type="synonym">Neptunus trituberculatus</name>
    <dbReference type="NCBI Taxonomy" id="210409"/>
    <lineage>
        <taxon>Eukaryota</taxon>
        <taxon>Metazoa</taxon>
        <taxon>Ecdysozoa</taxon>
        <taxon>Arthropoda</taxon>
        <taxon>Crustacea</taxon>
        <taxon>Multicrustacea</taxon>
        <taxon>Malacostraca</taxon>
        <taxon>Eumalacostraca</taxon>
        <taxon>Eucarida</taxon>
        <taxon>Decapoda</taxon>
        <taxon>Pleocyemata</taxon>
        <taxon>Brachyura</taxon>
        <taxon>Eubrachyura</taxon>
        <taxon>Portunoidea</taxon>
        <taxon>Portunidae</taxon>
        <taxon>Portuninae</taxon>
        <taxon>Portunus</taxon>
    </lineage>
</organism>
<proteinExistence type="predicted"/>
<keyword evidence="2" id="KW-1185">Reference proteome</keyword>
<comment type="caution">
    <text evidence="1">The sequence shown here is derived from an EMBL/GenBank/DDBJ whole genome shotgun (WGS) entry which is preliminary data.</text>
</comment>
<dbReference type="AlphaFoldDB" id="A0A5B7KCB1"/>
<reference evidence="1 2" key="1">
    <citation type="submission" date="2019-05" db="EMBL/GenBank/DDBJ databases">
        <title>Another draft genome of Portunus trituberculatus and its Hox gene families provides insights of decapod evolution.</title>
        <authorList>
            <person name="Jeong J.-H."/>
            <person name="Song I."/>
            <person name="Kim S."/>
            <person name="Choi T."/>
            <person name="Kim D."/>
            <person name="Ryu S."/>
            <person name="Kim W."/>
        </authorList>
    </citation>
    <scope>NUCLEOTIDE SEQUENCE [LARGE SCALE GENOMIC DNA]</scope>
    <source>
        <tissue evidence="1">Muscle</tissue>
    </source>
</reference>
<protein>
    <submittedName>
        <fullName evidence="1">Uncharacterized protein</fullName>
    </submittedName>
</protein>